<keyword evidence="2" id="KW-1185">Reference proteome</keyword>
<organism evidence="1 2">
    <name type="scientific">Avena sativa</name>
    <name type="common">Oat</name>
    <dbReference type="NCBI Taxonomy" id="4498"/>
    <lineage>
        <taxon>Eukaryota</taxon>
        <taxon>Viridiplantae</taxon>
        <taxon>Streptophyta</taxon>
        <taxon>Embryophyta</taxon>
        <taxon>Tracheophyta</taxon>
        <taxon>Spermatophyta</taxon>
        <taxon>Magnoliopsida</taxon>
        <taxon>Liliopsida</taxon>
        <taxon>Poales</taxon>
        <taxon>Poaceae</taxon>
        <taxon>BOP clade</taxon>
        <taxon>Pooideae</taxon>
        <taxon>Poodae</taxon>
        <taxon>Poeae</taxon>
        <taxon>Poeae Chloroplast Group 1 (Aveneae type)</taxon>
        <taxon>Aveninae</taxon>
        <taxon>Avena</taxon>
    </lineage>
</organism>
<reference evidence="1" key="1">
    <citation type="submission" date="2021-05" db="EMBL/GenBank/DDBJ databases">
        <authorList>
            <person name="Scholz U."/>
            <person name="Mascher M."/>
            <person name="Fiebig A."/>
        </authorList>
    </citation>
    <scope>NUCLEOTIDE SEQUENCE [LARGE SCALE GENOMIC DNA]</scope>
</reference>
<protein>
    <submittedName>
        <fullName evidence="1">Uncharacterized protein</fullName>
    </submittedName>
</protein>
<dbReference type="EnsemblPlants" id="AVESA.00010b.r2.2CG0324270.1">
    <property type="protein sequence ID" value="AVESA.00010b.r2.2CG0324270.1.CDS"/>
    <property type="gene ID" value="AVESA.00010b.r2.2CG0324270"/>
</dbReference>
<evidence type="ECO:0000313" key="1">
    <source>
        <dbReference type="EnsemblPlants" id="AVESA.00010b.r2.2CG0324270.1.CDS"/>
    </source>
</evidence>
<dbReference type="Proteomes" id="UP001732700">
    <property type="component" value="Chromosome 2C"/>
</dbReference>
<proteinExistence type="predicted"/>
<reference evidence="1" key="2">
    <citation type="submission" date="2025-09" db="UniProtKB">
        <authorList>
            <consortium name="EnsemblPlants"/>
        </authorList>
    </citation>
    <scope>IDENTIFICATION</scope>
</reference>
<sequence>MAPVVPATPAMAPGYDPSPWGDFFTGYEPQQQQKMSEQGMIVRADKLKEDTLKLFKTCNNMATRISLVDTLEHLGIDHHFEQEINEALIKILESEFSNTSLHEVALGFRLLREHGHWVSPDVFNKFKGEDGSFSKDITNDARGLLCLYNAAHLLIHDEPTLEEAKDFARHHLELMSGTICLPLDKQVKRTLHVPLPRTCKRIETLHYITEYSEDEAHNPMLLELAKLDFNLLQHVHLKELKTITEWWNNFSGNIGLSYIRSRIVESYTWAYVVYHEKDFKLPRSIIAKMIVIITTLDDTYDIQATIEECRKLHEAIQRWDEDAVSLLPEYLKNLYLELLRTFKDIEGQVPIDMDYDISYLKKSIQNHVTGYLQEAEWAHKNYNPSFKEQVDLTSLTIGAPTLSVSVVAGMNDAIMKRALEWAASVPNVVTSAGRIVRFMNDIGAFKRRKCKGDAASSVECYIHEHGVSGEVAIARIDALVEDEWKTLNQARFEDRALLPALQRIIGLAYTASFFYDNRNDVYTSSTHLQKIIESFFLKPI</sequence>
<name>A0ACD5UWY2_AVESA</name>
<evidence type="ECO:0000313" key="2">
    <source>
        <dbReference type="Proteomes" id="UP001732700"/>
    </source>
</evidence>
<accession>A0ACD5UWY2</accession>